<dbReference type="HOGENOM" id="CLU_027938_3_0_3"/>
<evidence type="ECO:0000313" key="3">
    <source>
        <dbReference type="EMBL" id="ADN17464.1"/>
    </source>
</evidence>
<dbReference type="SMART" id="SM00563">
    <property type="entry name" value="PlsC"/>
    <property type="match status" value="1"/>
</dbReference>
<dbReference type="RefSeq" id="WP_013325501.1">
    <property type="nucleotide sequence ID" value="NC_014501.1"/>
</dbReference>
<keyword evidence="3" id="KW-0808">Transferase</keyword>
<accession>E0UBA8</accession>
<name>E0UBA8_GLOV7</name>
<evidence type="ECO:0000256" key="1">
    <source>
        <dbReference type="SAM" id="Coils"/>
    </source>
</evidence>
<dbReference type="Pfam" id="PF01553">
    <property type="entry name" value="Acyltransferase"/>
    <property type="match status" value="1"/>
</dbReference>
<dbReference type="PANTHER" id="PTHR31605:SF0">
    <property type="entry name" value="GLYCEROL-3-PHOSPHATE O-ACYLTRANSFERASE 1"/>
    <property type="match status" value="1"/>
</dbReference>
<keyword evidence="1" id="KW-0175">Coiled coil</keyword>
<dbReference type="SUPFAM" id="SSF69593">
    <property type="entry name" value="Glycerol-3-phosphate (1)-acyltransferase"/>
    <property type="match status" value="1"/>
</dbReference>
<dbReference type="InterPro" id="IPR052744">
    <property type="entry name" value="GPAT/DAPAT"/>
</dbReference>
<proteinExistence type="predicted"/>
<dbReference type="OrthoDB" id="9803035at2"/>
<dbReference type="KEGG" id="cyj:Cyan7822_5593"/>
<dbReference type="PANTHER" id="PTHR31605">
    <property type="entry name" value="GLYCEROL-3-PHOSPHATE O-ACYLTRANSFERASE 1"/>
    <property type="match status" value="1"/>
</dbReference>
<dbReference type="STRING" id="497965.Cyan7822_5593"/>
<gene>
    <name evidence="3" type="ordered locus">Cyan7822_5593</name>
</gene>
<evidence type="ECO:0000313" key="4">
    <source>
        <dbReference type="Proteomes" id="UP000008206"/>
    </source>
</evidence>
<dbReference type="CDD" id="cd07989">
    <property type="entry name" value="LPLAT_AGPAT-like"/>
    <property type="match status" value="1"/>
</dbReference>
<dbReference type="GO" id="GO:0008654">
    <property type="term" value="P:phospholipid biosynthetic process"/>
    <property type="evidence" value="ECO:0007669"/>
    <property type="project" value="TreeGrafter"/>
</dbReference>
<dbReference type="AlphaFoldDB" id="E0UBA8"/>
<dbReference type="GO" id="GO:0016287">
    <property type="term" value="F:glycerone-phosphate O-acyltransferase activity"/>
    <property type="evidence" value="ECO:0007669"/>
    <property type="project" value="TreeGrafter"/>
</dbReference>
<dbReference type="EMBL" id="CP002198">
    <property type="protein sequence ID" value="ADN17464.1"/>
    <property type="molecule type" value="Genomic_DNA"/>
</dbReference>
<feature type="coiled-coil region" evidence="1">
    <location>
        <begin position="213"/>
        <end position="240"/>
    </location>
</feature>
<dbReference type="InterPro" id="IPR002123">
    <property type="entry name" value="Plipid/glycerol_acylTrfase"/>
</dbReference>
<feature type="domain" description="Phospholipid/glycerol acyltransferase" evidence="2">
    <location>
        <begin position="61"/>
        <end position="184"/>
    </location>
</feature>
<sequence>MSQQIHSIDESSAKKAITVSSHINPLLIRLVYPLGCYLVIPLYFGRIKITGQENIPTTGPVIVAPTHRSRWDALLIPYAVGRFVSRRDLRFMVMVEEMQGLQGWLIRQLGGFPVNTERPGAKSVLHTVKLLSEGEMVVIFPEGGIFRSTEVQRLKPGVARMAIDVETHQPGSGIKILPVNLNYSHLYPRWGTDVEIKIGQPIDVAQYQGTNLKENTRQLTAVLKNALKKLQEEKQAAKEVVLV</sequence>
<dbReference type="GO" id="GO:0004366">
    <property type="term" value="F:glycerol-3-phosphate O-acyltransferase activity"/>
    <property type="evidence" value="ECO:0007669"/>
    <property type="project" value="TreeGrafter"/>
</dbReference>
<keyword evidence="4" id="KW-1185">Reference proteome</keyword>
<evidence type="ECO:0000259" key="2">
    <source>
        <dbReference type="SMART" id="SM00563"/>
    </source>
</evidence>
<dbReference type="eggNOG" id="COG0204">
    <property type="taxonomic scope" value="Bacteria"/>
</dbReference>
<protein>
    <submittedName>
        <fullName evidence="3">Phospholipid/glycerol acyltransferase</fullName>
    </submittedName>
</protein>
<reference evidence="4" key="1">
    <citation type="journal article" date="2011" name="MBio">
        <title>Novel metabolic attributes of the genus Cyanothece, comprising a group of unicellular nitrogen-fixing Cyanobacteria.</title>
        <authorList>
            <person name="Bandyopadhyay A."/>
            <person name="Elvitigala T."/>
            <person name="Welsh E."/>
            <person name="Stockel J."/>
            <person name="Liberton M."/>
            <person name="Min H."/>
            <person name="Sherman L.A."/>
            <person name="Pakrasi H.B."/>
        </authorList>
    </citation>
    <scope>NUCLEOTIDE SEQUENCE [LARGE SCALE GENOMIC DNA]</scope>
    <source>
        <strain evidence="4">PCC 7822</strain>
    </source>
</reference>
<organism evidence="3 4">
    <name type="scientific">Gloeothece verrucosa (strain PCC 7822)</name>
    <name type="common">Cyanothece sp. (strain PCC 7822)</name>
    <dbReference type="NCBI Taxonomy" id="497965"/>
    <lineage>
        <taxon>Bacteria</taxon>
        <taxon>Bacillati</taxon>
        <taxon>Cyanobacteriota</taxon>
        <taxon>Cyanophyceae</taxon>
        <taxon>Oscillatoriophycideae</taxon>
        <taxon>Chroococcales</taxon>
        <taxon>Aphanothecaceae</taxon>
        <taxon>Gloeothece</taxon>
        <taxon>Gloeothece verrucosa</taxon>
    </lineage>
</organism>
<dbReference type="Proteomes" id="UP000008206">
    <property type="component" value="Chromosome"/>
</dbReference>
<keyword evidence="3" id="KW-0012">Acyltransferase</keyword>